<proteinExistence type="predicted"/>
<feature type="compositionally biased region" description="Pro residues" evidence="1">
    <location>
        <begin position="25"/>
        <end position="37"/>
    </location>
</feature>
<dbReference type="AlphaFoldDB" id="A0A5S5CSU3"/>
<sequence>MTTSLSPRTAPGRAGGAASPARPTGRPPARPPAAPPPRVLRSWLRAQTLNVTRHAAALRPFGPTEFGTGPQAPSPGHVAAVNRLLAQLGTELDSRTSAVVQAARRASSAPTGPALRELVTRTEEAHGAVRATEAVWDWYFEFFGQRQSRYGPWLLACDRIALDVYQDVYMGLGRAKSVPAPPPMSYMRTGFSPATFRRDVRLQRLGSQPNPFPIVQLPYHRLVNPWTLGAILHEISHNLHTELGLSRAVPEALHARLREAGAPPAVAGTWARWNRETFADLLGLLLGGPAIVASLIDILARSPASVTTYSPAGVHPLPLLRTRVSTVLLARMGFPEQARAFQAVWDRTYGGVRPAAPEALIRTAPRVVPLVVDTLCYRPFEALGRRSLAQVFSFDQRHEAMVQEAGARLARGIDPGIVPERFLIGAARHALDRRLAPPDVIARHFYRDLGRR</sequence>
<protein>
    <submittedName>
        <fullName evidence="2">Uncharacterized protein</fullName>
    </submittedName>
</protein>
<dbReference type="RefSeq" id="WP_208092644.1">
    <property type="nucleotide sequence ID" value="NZ_VNHW01000008.1"/>
</dbReference>
<gene>
    <name evidence="2" type="ORF">BD833_108156</name>
</gene>
<organism evidence="2 3">
    <name type="scientific">Blastococcus xanthinilyticus</name>
    <dbReference type="NCBI Taxonomy" id="1564164"/>
    <lineage>
        <taxon>Bacteria</taxon>
        <taxon>Bacillati</taxon>
        <taxon>Actinomycetota</taxon>
        <taxon>Actinomycetes</taxon>
        <taxon>Geodermatophilales</taxon>
        <taxon>Geodermatophilaceae</taxon>
        <taxon>Blastococcus</taxon>
    </lineage>
</organism>
<accession>A0A5S5CSU3</accession>
<evidence type="ECO:0000313" key="3">
    <source>
        <dbReference type="Proteomes" id="UP000322499"/>
    </source>
</evidence>
<evidence type="ECO:0000313" key="2">
    <source>
        <dbReference type="EMBL" id="TYP86871.1"/>
    </source>
</evidence>
<comment type="caution">
    <text evidence="2">The sequence shown here is derived from an EMBL/GenBank/DDBJ whole genome shotgun (WGS) entry which is preliminary data.</text>
</comment>
<feature type="compositionally biased region" description="Low complexity" evidence="1">
    <location>
        <begin position="1"/>
        <end position="24"/>
    </location>
</feature>
<keyword evidence="3" id="KW-1185">Reference proteome</keyword>
<reference evidence="2 3" key="1">
    <citation type="submission" date="2019-07" db="EMBL/GenBank/DDBJ databases">
        <title>Genomic Encyclopedia of Archaeal and Bacterial Type Strains, Phase II (KMG-II): from individual species to whole genera.</title>
        <authorList>
            <person name="Goeker M."/>
        </authorList>
    </citation>
    <scope>NUCLEOTIDE SEQUENCE [LARGE SCALE GENOMIC DNA]</scope>
    <source>
        <strain evidence="2 3">DSM 46842</strain>
    </source>
</reference>
<evidence type="ECO:0000256" key="1">
    <source>
        <dbReference type="SAM" id="MobiDB-lite"/>
    </source>
</evidence>
<dbReference type="Proteomes" id="UP000322499">
    <property type="component" value="Unassembled WGS sequence"/>
</dbReference>
<dbReference type="EMBL" id="VNHW01000008">
    <property type="protein sequence ID" value="TYP86871.1"/>
    <property type="molecule type" value="Genomic_DNA"/>
</dbReference>
<feature type="region of interest" description="Disordered" evidence="1">
    <location>
        <begin position="1"/>
        <end position="37"/>
    </location>
</feature>
<name>A0A5S5CSU3_9ACTN</name>